<gene>
    <name evidence="1" type="ORF">SDENCHOL_21277</name>
</gene>
<accession>A0A7Z7MWG3</accession>
<proteinExistence type="predicted"/>
<name>A0A7Z7MWG3_9PROT</name>
<evidence type="ECO:0000313" key="1">
    <source>
        <dbReference type="EMBL" id="SMB32074.1"/>
    </source>
</evidence>
<dbReference type="AlphaFoldDB" id="A0A7Z7MWG3"/>
<dbReference type="Proteomes" id="UP000242886">
    <property type="component" value="Chromosome SDENCHOL"/>
</dbReference>
<organism evidence="1 2">
    <name type="scientific">Sterolibacterium denitrificans</name>
    <dbReference type="NCBI Taxonomy" id="157592"/>
    <lineage>
        <taxon>Bacteria</taxon>
        <taxon>Pseudomonadati</taxon>
        <taxon>Pseudomonadota</taxon>
        <taxon>Betaproteobacteria</taxon>
        <taxon>Nitrosomonadales</taxon>
        <taxon>Sterolibacteriaceae</taxon>
        <taxon>Sterolibacterium</taxon>
    </lineage>
</organism>
<keyword evidence="2" id="KW-1185">Reference proteome</keyword>
<protein>
    <submittedName>
        <fullName evidence="1">Uncharacterized protein</fullName>
    </submittedName>
</protein>
<sequence length="273" mass="30876">MLRNAQCNRIVCSTGHATKDRKVTCGQAHDIAAHVIGSREPGPIAHQAGVRGWCAAFTIRQLVCDLPLSDDRRIPQMIGNEGKVSQGQFGAYRRRQLACRGRDGGEVRTRILDVFKSYSTAAFIATRQFHEVGRRREFRNHIKGDVNSNKKEPFPKLRNAIERRIKQCITSNITTNPEPFCDLFRYIVTAKIHDVRNILNQNDQRSGFVHNFQKAAIKGCAGIVLECILISRHRSKFGSSDTGKRLTWQSCRQDIESFAWPSGQSEICDEITH</sequence>
<reference evidence="1" key="1">
    <citation type="submission" date="2017-03" db="EMBL/GenBank/DDBJ databases">
        <authorList>
            <consortium name="AG Boll"/>
        </authorList>
    </citation>
    <scope>NUCLEOTIDE SEQUENCE [LARGE SCALE GENOMIC DNA]</scope>
    <source>
        <strain evidence="1">Chol</strain>
    </source>
</reference>
<dbReference type="EMBL" id="LT837803">
    <property type="protein sequence ID" value="SMB32074.1"/>
    <property type="molecule type" value="Genomic_DNA"/>
</dbReference>
<evidence type="ECO:0000313" key="2">
    <source>
        <dbReference type="Proteomes" id="UP000242886"/>
    </source>
</evidence>